<dbReference type="RefSeq" id="WP_243319935.1">
    <property type="nucleotide sequence ID" value="NZ_JALGCL010000001.1"/>
</dbReference>
<feature type="domain" description="Inner membrane protein YgaP-like transmembrane" evidence="1">
    <location>
        <begin position="6"/>
        <end position="60"/>
    </location>
</feature>
<evidence type="ECO:0000313" key="3">
    <source>
        <dbReference type="Proteomes" id="UP001165423"/>
    </source>
</evidence>
<dbReference type="Proteomes" id="UP001165423">
    <property type="component" value="Unassembled WGS sequence"/>
</dbReference>
<evidence type="ECO:0000259" key="1">
    <source>
        <dbReference type="Pfam" id="PF11127"/>
    </source>
</evidence>
<dbReference type="Gene3D" id="6.10.140.1340">
    <property type="match status" value="1"/>
</dbReference>
<accession>A0ABT0A3K4</accession>
<reference evidence="2 3" key="1">
    <citation type="submission" date="2022-03" db="EMBL/GenBank/DDBJ databases">
        <title>Luteimonas soily sp. nov., a novel bacterium isolated from the soil.</title>
        <authorList>
            <person name="Zhang X."/>
        </authorList>
    </citation>
    <scope>NUCLEOTIDE SEQUENCE [LARGE SCALE GENOMIC DNA]</scope>
    <source>
        <strain evidence="2 3">50</strain>
    </source>
</reference>
<gene>
    <name evidence="2" type="ORF">MQC88_06025</name>
</gene>
<comment type="caution">
    <text evidence="2">The sequence shown here is derived from an EMBL/GenBank/DDBJ whole genome shotgun (WGS) entry which is preliminary data.</text>
</comment>
<sequence length="75" mass="8114">MKTPMSLDRAIMAFAGVMVLASVALTQLVSPWWWLLTAFIGLNLFQSAFTGFCPAGMVMRKLGIGRNAEGASCCR</sequence>
<dbReference type="Pfam" id="PF11127">
    <property type="entry name" value="YgaP-like_TM"/>
    <property type="match status" value="1"/>
</dbReference>
<name>A0ABT0A3K4_9GAMM</name>
<protein>
    <submittedName>
        <fullName evidence="2">DUF2892 domain-containing protein</fullName>
    </submittedName>
</protein>
<proteinExistence type="predicted"/>
<organism evidence="2 3">
    <name type="scientific">Cognatiluteimonas sedimenti</name>
    <dbReference type="NCBI Taxonomy" id="2927791"/>
    <lineage>
        <taxon>Bacteria</taxon>
        <taxon>Pseudomonadati</taxon>
        <taxon>Pseudomonadota</taxon>
        <taxon>Gammaproteobacteria</taxon>
        <taxon>Lysobacterales</taxon>
        <taxon>Lysobacteraceae</taxon>
        <taxon>Cognatiluteimonas</taxon>
    </lineage>
</organism>
<dbReference type="EMBL" id="JALGCL010000001">
    <property type="protein sequence ID" value="MCJ0825518.1"/>
    <property type="molecule type" value="Genomic_DNA"/>
</dbReference>
<evidence type="ECO:0000313" key="2">
    <source>
        <dbReference type="EMBL" id="MCJ0825518.1"/>
    </source>
</evidence>
<keyword evidence="3" id="KW-1185">Reference proteome</keyword>
<dbReference type="InterPro" id="IPR021309">
    <property type="entry name" value="YgaP-like_TM"/>
</dbReference>